<feature type="compositionally biased region" description="Acidic residues" evidence="1">
    <location>
        <begin position="1"/>
        <end position="11"/>
    </location>
</feature>
<evidence type="ECO:0000313" key="4">
    <source>
        <dbReference type="Proteomes" id="UP000199079"/>
    </source>
</evidence>
<evidence type="ECO:0000256" key="1">
    <source>
        <dbReference type="SAM" id="MobiDB-lite"/>
    </source>
</evidence>
<dbReference type="Pfam" id="PF26476">
    <property type="entry name" value="DUF8149"/>
    <property type="match status" value="1"/>
</dbReference>
<proteinExistence type="predicted"/>
<evidence type="ECO:0000313" key="3">
    <source>
        <dbReference type="EMBL" id="SDX92077.1"/>
    </source>
</evidence>
<protein>
    <recommendedName>
        <fullName evidence="2">DUF8149 domain-containing protein</fullName>
    </recommendedName>
</protein>
<dbReference type="AlphaFoldDB" id="A0A1H3FMP4"/>
<sequence>MSDTSETDDSVDGIGRTDADGDEPTVPIRCSACETTTRVPLSSLADAIDRHNRNRHDGKEIAEVAPGIADRLADLVARDMGLLEEE</sequence>
<feature type="region of interest" description="Disordered" evidence="1">
    <location>
        <begin position="1"/>
        <end position="26"/>
    </location>
</feature>
<name>A0A1H3FMP4_9EURY</name>
<organism evidence="3 4">
    <name type="scientific">Halopenitus persicus</name>
    <dbReference type="NCBI Taxonomy" id="1048396"/>
    <lineage>
        <taxon>Archaea</taxon>
        <taxon>Methanobacteriati</taxon>
        <taxon>Methanobacteriota</taxon>
        <taxon>Stenosarchaea group</taxon>
        <taxon>Halobacteria</taxon>
        <taxon>Halobacteriales</taxon>
        <taxon>Haloferacaceae</taxon>
        <taxon>Halopenitus</taxon>
    </lineage>
</organism>
<reference evidence="4" key="1">
    <citation type="submission" date="2016-10" db="EMBL/GenBank/DDBJ databases">
        <authorList>
            <person name="Varghese N."/>
            <person name="Submissions S."/>
        </authorList>
    </citation>
    <scope>NUCLEOTIDE SEQUENCE [LARGE SCALE GENOMIC DNA]</scope>
    <source>
        <strain evidence="4">DC30,IBRC 10041,KCTC 4046</strain>
    </source>
</reference>
<dbReference type="Proteomes" id="UP000199079">
    <property type="component" value="Unassembled WGS sequence"/>
</dbReference>
<feature type="domain" description="DUF8149" evidence="2">
    <location>
        <begin position="20"/>
        <end position="85"/>
    </location>
</feature>
<evidence type="ECO:0000259" key="2">
    <source>
        <dbReference type="Pfam" id="PF26476"/>
    </source>
</evidence>
<dbReference type="EMBL" id="FNPC01000002">
    <property type="protein sequence ID" value="SDX92077.1"/>
    <property type="molecule type" value="Genomic_DNA"/>
</dbReference>
<dbReference type="InterPro" id="IPR058462">
    <property type="entry name" value="DUF8149"/>
</dbReference>
<accession>A0A1H3FMP4</accession>
<gene>
    <name evidence="3" type="ORF">SAMN05216564_102127</name>
</gene>
<keyword evidence="4" id="KW-1185">Reference proteome</keyword>
<dbReference type="RefSeq" id="WP_256335644.1">
    <property type="nucleotide sequence ID" value="NZ_FNPC01000002.1"/>
</dbReference>